<evidence type="ECO:0000313" key="1">
    <source>
        <dbReference type="EMBL" id="KAJ8919403.1"/>
    </source>
</evidence>
<accession>A0AAV8VYL6</accession>
<gene>
    <name evidence="1" type="ORF">NQ315_016496</name>
</gene>
<name>A0AAV8VYL6_9CUCU</name>
<reference evidence="1 2" key="1">
    <citation type="journal article" date="2023" name="Insect Mol. Biol.">
        <title>Genome sequencing provides insights into the evolution of gene families encoding plant cell wall-degrading enzymes in longhorned beetles.</title>
        <authorList>
            <person name="Shin N.R."/>
            <person name="Okamura Y."/>
            <person name="Kirsch R."/>
            <person name="Pauchet Y."/>
        </authorList>
    </citation>
    <scope>NUCLEOTIDE SEQUENCE [LARGE SCALE GENOMIC DNA]</scope>
    <source>
        <strain evidence="1">EAD_L_NR</strain>
    </source>
</reference>
<sequence>MQVQYKRYNKTSVTEQNKEVIGFKLPFCNFSASASRVAIASASIDEGENFYEFNNTKIGAFRNY</sequence>
<dbReference type="AlphaFoldDB" id="A0AAV8VYL6"/>
<dbReference type="Proteomes" id="UP001159042">
    <property type="component" value="Unassembled WGS sequence"/>
</dbReference>
<protein>
    <submittedName>
        <fullName evidence="1">Uncharacterized protein</fullName>
    </submittedName>
</protein>
<proteinExistence type="predicted"/>
<comment type="caution">
    <text evidence="1">The sequence shown here is derived from an EMBL/GenBank/DDBJ whole genome shotgun (WGS) entry which is preliminary data.</text>
</comment>
<evidence type="ECO:0000313" key="2">
    <source>
        <dbReference type="Proteomes" id="UP001159042"/>
    </source>
</evidence>
<organism evidence="1 2">
    <name type="scientific">Exocentrus adspersus</name>
    <dbReference type="NCBI Taxonomy" id="1586481"/>
    <lineage>
        <taxon>Eukaryota</taxon>
        <taxon>Metazoa</taxon>
        <taxon>Ecdysozoa</taxon>
        <taxon>Arthropoda</taxon>
        <taxon>Hexapoda</taxon>
        <taxon>Insecta</taxon>
        <taxon>Pterygota</taxon>
        <taxon>Neoptera</taxon>
        <taxon>Endopterygota</taxon>
        <taxon>Coleoptera</taxon>
        <taxon>Polyphaga</taxon>
        <taxon>Cucujiformia</taxon>
        <taxon>Chrysomeloidea</taxon>
        <taxon>Cerambycidae</taxon>
        <taxon>Lamiinae</taxon>
        <taxon>Acanthocinini</taxon>
        <taxon>Exocentrus</taxon>
    </lineage>
</organism>
<keyword evidence="2" id="KW-1185">Reference proteome</keyword>
<dbReference type="EMBL" id="JANEYG010000018">
    <property type="protein sequence ID" value="KAJ8919403.1"/>
    <property type="molecule type" value="Genomic_DNA"/>
</dbReference>